<reference evidence="1 2" key="1">
    <citation type="submission" date="2023-03" db="EMBL/GenBank/DDBJ databases">
        <title>Achromobacter spanius LIG8.</title>
        <authorList>
            <person name="Shrestha S."/>
        </authorList>
    </citation>
    <scope>NUCLEOTIDE SEQUENCE [LARGE SCALE GENOMIC DNA]</scope>
    <source>
        <strain evidence="1 2">LIG8</strain>
    </source>
</reference>
<proteinExistence type="predicted"/>
<dbReference type="RefSeq" id="WP_268080688.1">
    <property type="nucleotide sequence ID" value="NZ_CP106885.1"/>
</dbReference>
<gene>
    <name evidence="1" type="ORF">P8T11_18045</name>
</gene>
<dbReference type="SUPFAM" id="SSF63840">
    <property type="entry name" value="Ribonuclease domain of colicin E3"/>
    <property type="match status" value="1"/>
</dbReference>
<dbReference type="InterPro" id="IPR036725">
    <property type="entry name" value="ColE3_ribonuclease_sf"/>
</dbReference>
<organism evidence="1 2">
    <name type="scientific">Achromobacter spanius</name>
    <dbReference type="NCBI Taxonomy" id="217203"/>
    <lineage>
        <taxon>Bacteria</taxon>
        <taxon>Pseudomonadati</taxon>
        <taxon>Pseudomonadota</taxon>
        <taxon>Betaproteobacteria</taxon>
        <taxon>Burkholderiales</taxon>
        <taxon>Alcaligenaceae</taxon>
        <taxon>Achromobacter</taxon>
    </lineage>
</organism>
<sequence>MAWDSIAEAGVSGAATAVGAVGVRPAKVGAKGALPGGKTAEEFEQSIVNLPPGERVAHIKSMVASVAKANGMIKDNKLSKLNGRDVYKARDGNLYAVDTQHGRFEVVNAKNGKHLGEVNFEFRETPAADKAGGHNLKVN</sequence>
<dbReference type="Gene3D" id="3.10.380.10">
    <property type="entry name" value="Colicin E3-like ribonuclease domain"/>
    <property type="match status" value="1"/>
</dbReference>
<evidence type="ECO:0000313" key="1">
    <source>
        <dbReference type="EMBL" id="WFP06230.1"/>
    </source>
</evidence>
<accession>A0ABY8GNJ8</accession>
<name>A0ABY8GNJ8_9BURK</name>
<dbReference type="Proteomes" id="UP001214170">
    <property type="component" value="Chromosome"/>
</dbReference>
<protein>
    <submittedName>
        <fullName evidence="1">Colicin E3/pyocin S6 family cytotoxin</fullName>
    </submittedName>
</protein>
<evidence type="ECO:0000313" key="2">
    <source>
        <dbReference type="Proteomes" id="UP001214170"/>
    </source>
</evidence>
<keyword evidence="2" id="KW-1185">Reference proteome</keyword>
<dbReference type="EMBL" id="CP121261">
    <property type="protein sequence ID" value="WFP06230.1"/>
    <property type="molecule type" value="Genomic_DNA"/>
</dbReference>